<dbReference type="PANTHER" id="PTHR35011:SF2">
    <property type="entry name" value="2,3-DIKETO-L-GULONATE TRAP TRANSPORTER SMALL PERMEASE PROTEIN YIAM"/>
    <property type="match status" value="1"/>
</dbReference>
<feature type="transmembrane region" description="Helical" evidence="9">
    <location>
        <begin position="69"/>
        <end position="97"/>
    </location>
</feature>
<feature type="transmembrane region" description="Helical" evidence="9">
    <location>
        <begin position="145"/>
        <end position="170"/>
    </location>
</feature>
<evidence type="ECO:0000256" key="5">
    <source>
        <dbReference type="ARBA" id="ARBA00022692"/>
    </source>
</evidence>
<sequence length="186" mass="19758">MADSIVTANERSTTIQLLDGVDRFIGSICKSVVLATGLALLVSIIVGVIARYVIDVGGVDWAEELPKQLYSWFIMAGVVLALQGGNHIAVDLIYNFLNSPAKRVLICVTNLLICGAYIYLFFTALEVAEITAAERNPMLGTPNSLPFYALAIGSILTAIGALSISIRVFLLGADARPQGAAEESVV</sequence>
<evidence type="ECO:0000259" key="10">
    <source>
        <dbReference type="Pfam" id="PF04290"/>
    </source>
</evidence>
<evidence type="ECO:0000256" key="9">
    <source>
        <dbReference type="RuleBase" id="RU369079"/>
    </source>
</evidence>
<dbReference type="InterPro" id="IPR055348">
    <property type="entry name" value="DctQ"/>
</dbReference>
<keyword evidence="3" id="KW-1003">Cell membrane</keyword>
<feature type="transmembrane region" description="Helical" evidence="9">
    <location>
        <begin position="32"/>
        <end position="54"/>
    </location>
</feature>
<dbReference type="GO" id="GO:0015740">
    <property type="term" value="P:C4-dicarboxylate transport"/>
    <property type="evidence" value="ECO:0007669"/>
    <property type="project" value="TreeGrafter"/>
</dbReference>
<dbReference type="InterPro" id="IPR007387">
    <property type="entry name" value="TRAP_DctQ"/>
</dbReference>
<keyword evidence="12" id="KW-1185">Reference proteome</keyword>
<dbReference type="AlphaFoldDB" id="A0A1G8H8R6"/>
<gene>
    <name evidence="11" type="ORF">SAMN05660652_02724</name>
</gene>
<dbReference type="Pfam" id="PF04290">
    <property type="entry name" value="DctQ"/>
    <property type="match status" value="1"/>
</dbReference>
<organism evidence="11 12">
    <name type="scientific">Propionivibrio dicarboxylicus</name>
    <dbReference type="NCBI Taxonomy" id="83767"/>
    <lineage>
        <taxon>Bacteria</taxon>
        <taxon>Pseudomonadati</taxon>
        <taxon>Pseudomonadota</taxon>
        <taxon>Betaproteobacteria</taxon>
        <taxon>Rhodocyclales</taxon>
        <taxon>Rhodocyclaceae</taxon>
        <taxon>Propionivibrio</taxon>
    </lineage>
</organism>
<keyword evidence="2 9" id="KW-0813">Transport</keyword>
<evidence type="ECO:0000313" key="11">
    <source>
        <dbReference type="EMBL" id="SDI02890.1"/>
    </source>
</evidence>
<evidence type="ECO:0000256" key="7">
    <source>
        <dbReference type="ARBA" id="ARBA00023136"/>
    </source>
</evidence>
<evidence type="ECO:0000256" key="1">
    <source>
        <dbReference type="ARBA" id="ARBA00004429"/>
    </source>
</evidence>
<dbReference type="OrthoDB" id="9815614at2"/>
<comment type="subcellular location">
    <subcellularLocation>
        <location evidence="1 9">Cell inner membrane</location>
        <topology evidence="1 9">Multi-pass membrane protein</topology>
    </subcellularLocation>
</comment>
<proteinExistence type="inferred from homology"/>
<dbReference type="RefSeq" id="WP_091938457.1">
    <property type="nucleotide sequence ID" value="NZ_FNCY01000012.1"/>
</dbReference>
<feature type="transmembrane region" description="Helical" evidence="9">
    <location>
        <begin position="104"/>
        <end position="125"/>
    </location>
</feature>
<accession>A0A1G8H8R6</accession>
<keyword evidence="7 9" id="KW-0472">Membrane</keyword>
<feature type="domain" description="Tripartite ATP-independent periplasmic transporters DctQ component" evidence="10">
    <location>
        <begin position="41"/>
        <end position="167"/>
    </location>
</feature>
<dbReference type="EMBL" id="FNCY01000012">
    <property type="protein sequence ID" value="SDI02890.1"/>
    <property type="molecule type" value="Genomic_DNA"/>
</dbReference>
<dbReference type="Proteomes" id="UP000198607">
    <property type="component" value="Unassembled WGS sequence"/>
</dbReference>
<keyword evidence="4 9" id="KW-0997">Cell inner membrane</keyword>
<reference evidence="11 12" key="1">
    <citation type="submission" date="2016-10" db="EMBL/GenBank/DDBJ databases">
        <authorList>
            <person name="de Groot N.N."/>
        </authorList>
    </citation>
    <scope>NUCLEOTIDE SEQUENCE [LARGE SCALE GENOMIC DNA]</scope>
    <source>
        <strain evidence="11 12">DSM 5885</strain>
    </source>
</reference>
<comment type="similarity">
    <text evidence="8 9">Belongs to the TRAP transporter small permease family.</text>
</comment>
<dbReference type="PANTHER" id="PTHR35011">
    <property type="entry name" value="2,3-DIKETO-L-GULONATE TRAP TRANSPORTER SMALL PERMEASE PROTEIN YIAM"/>
    <property type="match status" value="1"/>
</dbReference>
<name>A0A1G8H8R6_9RHOO</name>
<dbReference type="STRING" id="83767.SAMN05660652_02724"/>
<evidence type="ECO:0000256" key="3">
    <source>
        <dbReference type="ARBA" id="ARBA00022475"/>
    </source>
</evidence>
<comment type="function">
    <text evidence="9">Part of the tripartite ATP-independent periplasmic (TRAP) transport system.</text>
</comment>
<comment type="subunit">
    <text evidence="9">The complex comprises the extracytoplasmic solute receptor protein and the two transmembrane proteins.</text>
</comment>
<keyword evidence="6 9" id="KW-1133">Transmembrane helix</keyword>
<keyword evidence="5 9" id="KW-0812">Transmembrane</keyword>
<evidence type="ECO:0000256" key="2">
    <source>
        <dbReference type="ARBA" id="ARBA00022448"/>
    </source>
</evidence>
<dbReference type="GO" id="GO:0022857">
    <property type="term" value="F:transmembrane transporter activity"/>
    <property type="evidence" value="ECO:0007669"/>
    <property type="project" value="UniProtKB-UniRule"/>
</dbReference>
<dbReference type="GO" id="GO:0005886">
    <property type="term" value="C:plasma membrane"/>
    <property type="evidence" value="ECO:0007669"/>
    <property type="project" value="UniProtKB-SubCell"/>
</dbReference>
<protein>
    <recommendedName>
        <fullName evidence="9">TRAP transporter small permease protein</fullName>
    </recommendedName>
</protein>
<evidence type="ECO:0000256" key="6">
    <source>
        <dbReference type="ARBA" id="ARBA00022989"/>
    </source>
</evidence>
<evidence type="ECO:0000313" key="12">
    <source>
        <dbReference type="Proteomes" id="UP000198607"/>
    </source>
</evidence>
<evidence type="ECO:0000256" key="8">
    <source>
        <dbReference type="ARBA" id="ARBA00038436"/>
    </source>
</evidence>
<evidence type="ECO:0000256" key="4">
    <source>
        <dbReference type="ARBA" id="ARBA00022519"/>
    </source>
</evidence>